<dbReference type="EMBL" id="GBRH01195470">
    <property type="protein sequence ID" value="JAE02426.1"/>
    <property type="molecule type" value="Transcribed_RNA"/>
</dbReference>
<evidence type="ECO:0000256" key="1">
    <source>
        <dbReference type="SAM" id="SignalP"/>
    </source>
</evidence>
<dbReference type="AlphaFoldDB" id="A0A0A9EX08"/>
<name>A0A0A9EX08_ARUDO</name>
<feature type="signal peptide" evidence="1">
    <location>
        <begin position="1"/>
        <end position="25"/>
    </location>
</feature>
<organism evidence="2">
    <name type="scientific">Arundo donax</name>
    <name type="common">Giant reed</name>
    <name type="synonym">Donax arundinaceus</name>
    <dbReference type="NCBI Taxonomy" id="35708"/>
    <lineage>
        <taxon>Eukaryota</taxon>
        <taxon>Viridiplantae</taxon>
        <taxon>Streptophyta</taxon>
        <taxon>Embryophyta</taxon>
        <taxon>Tracheophyta</taxon>
        <taxon>Spermatophyta</taxon>
        <taxon>Magnoliopsida</taxon>
        <taxon>Liliopsida</taxon>
        <taxon>Poales</taxon>
        <taxon>Poaceae</taxon>
        <taxon>PACMAD clade</taxon>
        <taxon>Arundinoideae</taxon>
        <taxon>Arundineae</taxon>
        <taxon>Arundo</taxon>
    </lineage>
</organism>
<reference evidence="2" key="1">
    <citation type="submission" date="2014-09" db="EMBL/GenBank/DDBJ databases">
        <authorList>
            <person name="Magalhaes I.L.F."/>
            <person name="Oliveira U."/>
            <person name="Santos F.R."/>
            <person name="Vidigal T.H.D.A."/>
            <person name="Brescovit A.D."/>
            <person name="Santos A.J."/>
        </authorList>
    </citation>
    <scope>NUCLEOTIDE SEQUENCE</scope>
    <source>
        <tissue evidence="2">Shoot tissue taken approximately 20 cm above the soil surface</tissue>
    </source>
</reference>
<sequence length="38" mass="4396">MKNKYGTSFLAQVWLILVSIHEAAGCLWHQHPELSHHI</sequence>
<evidence type="ECO:0000313" key="2">
    <source>
        <dbReference type="EMBL" id="JAE02426.1"/>
    </source>
</evidence>
<keyword evidence="1" id="KW-0732">Signal</keyword>
<reference evidence="2" key="2">
    <citation type="journal article" date="2015" name="Data Brief">
        <title>Shoot transcriptome of the giant reed, Arundo donax.</title>
        <authorList>
            <person name="Barrero R.A."/>
            <person name="Guerrero F.D."/>
            <person name="Moolhuijzen P."/>
            <person name="Goolsby J.A."/>
            <person name="Tidwell J."/>
            <person name="Bellgard S.E."/>
            <person name="Bellgard M.I."/>
        </authorList>
    </citation>
    <scope>NUCLEOTIDE SEQUENCE</scope>
    <source>
        <tissue evidence="2">Shoot tissue taken approximately 20 cm above the soil surface</tissue>
    </source>
</reference>
<accession>A0A0A9EX08</accession>
<protein>
    <submittedName>
        <fullName evidence="2">Uncharacterized protein</fullName>
    </submittedName>
</protein>
<feature type="chain" id="PRO_5002045567" evidence="1">
    <location>
        <begin position="26"/>
        <end position="38"/>
    </location>
</feature>
<proteinExistence type="predicted"/>